<evidence type="ECO:0000259" key="1">
    <source>
        <dbReference type="Pfam" id="PF18899"/>
    </source>
</evidence>
<dbReference type="RefSeq" id="WP_344738039.1">
    <property type="nucleotide sequence ID" value="NZ_BAAAYU010000005.1"/>
</dbReference>
<reference evidence="3" key="1">
    <citation type="journal article" date="2019" name="Int. J. Syst. Evol. Microbiol.">
        <title>The Global Catalogue of Microorganisms (GCM) 10K type strain sequencing project: providing services to taxonomists for standard genome sequencing and annotation.</title>
        <authorList>
            <consortium name="The Broad Institute Genomics Platform"/>
            <consortium name="The Broad Institute Genome Sequencing Center for Infectious Disease"/>
            <person name="Wu L."/>
            <person name="Ma J."/>
        </authorList>
    </citation>
    <scope>NUCLEOTIDE SEQUENCE [LARGE SCALE GENOMIC DNA]</scope>
    <source>
        <strain evidence="3">JCM 16544</strain>
    </source>
</reference>
<dbReference type="EMBL" id="BAAAYU010000005">
    <property type="protein sequence ID" value="GAA3636453.1"/>
    <property type="molecule type" value="Genomic_DNA"/>
</dbReference>
<dbReference type="Pfam" id="PF14117">
    <property type="entry name" value="DUF4287"/>
    <property type="match status" value="1"/>
</dbReference>
<evidence type="ECO:0000313" key="2">
    <source>
        <dbReference type="EMBL" id="GAA3636453.1"/>
    </source>
</evidence>
<dbReference type="InterPro" id="IPR043714">
    <property type="entry name" value="DUF5655"/>
</dbReference>
<gene>
    <name evidence="2" type="ORF">GCM10022200_19750</name>
</gene>
<keyword evidence="3" id="KW-1185">Reference proteome</keyword>
<dbReference type="InterPro" id="IPR025629">
    <property type="entry name" value="DUF4287"/>
</dbReference>
<proteinExistence type="predicted"/>
<dbReference type="Pfam" id="PF18899">
    <property type="entry name" value="DUF5655"/>
    <property type="match status" value="1"/>
</dbReference>
<evidence type="ECO:0000313" key="3">
    <source>
        <dbReference type="Proteomes" id="UP001501697"/>
    </source>
</evidence>
<name>A0ABP7ANG4_9MICO</name>
<sequence length="184" mass="19672">MDVEQARTSQLRNIAEATATPLDEWYARVEAQRAQGMRHGQLVAWLKSEHGLTHGNANALVHAAAAASSTDAAPADLVAEQYAGGKAEMRPVYDRLVEVAQSLGGDVEVAPKKTSVSLRRSKQFAVLTPASRTRIDVGLNLGDAPADGRVEQTSGMCTHRVRVASVAEVDAELEALLRAAYDRA</sequence>
<feature type="domain" description="DUF5655" evidence="1">
    <location>
        <begin position="79"/>
        <end position="182"/>
    </location>
</feature>
<accession>A0ABP7ANG4</accession>
<comment type="caution">
    <text evidence="2">The sequence shown here is derived from an EMBL/GenBank/DDBJ whole genome shotgun (WGS) entry which is preliminary data.</text>
</comment>
<protein>
    <recommendedName>
        <fullName evidence="1">DUF5655 domain-containing protein</fullName>
    </recommendedName>
</protein>
<dbReference type="Proteomes" id="UP001501697">
    <property type="component" value="Unassembled WGS sequence"/>
</dbReference>
<organism evidence="2 3">
    <name type="scientific">Microbacterium awajiense</name>
    <dbReference type="NCBI Taxonomy" id="415214"/>
    <lineage>
        <taxon>Bacteria</taxon>
        <taxon>Bacillati</taxon>
        <taxon>Actinomycetota</taxon>
        <taxon>Actinomycetes</taxon>
        <taxon>Micrococcales</taxon>
        <taxon>Microbacteriaceae</taxon>
        <taxon>Microbacterium</taxon>
    </lineage>
</organism>